<accession>A0A1H8IRX9</accession>
<proteinExistence type="predicted"/>
<evidence type="ECO:0000313" key="1">
    <source>
        <dbReference type="EMBL" id="SEN71670.1"/>
    </source>
</evidence>
<gene>
    <name evidence="1" type="ORF">SAMN05216325_1406</name>
</gene>
<protein>
    <recommendedName>
        <fullName evidence="3">DUF4258 domain-containing protein</fullName>
    </recommendedName>
</protein>
<dbReference type="Pfam" id="PF14076">
    <property type="entry name" value="DUF4258"/>
    <property type="match status" value="1"/>
</dbReference>
<evidence type="ECO:0000313" key="2">
    <source>
        <dbReference type="Proteomes" id="UP000199459"/>
    </source>
</evidence>
<dbReference type="OrthoDB" id="8686983at2"/>
<dbReference type="RefSeq" id="WP_090634777.1">
    <property type="nucleotide sequence ID" value="NZ_FOCP01000040.1"/>
</dbReference>
<sequence>MKKNTNKVVSFDLTPQKAKQIISKLAEDSGRVFILSHAEERMVERDITRMQVIRCLKHGVIVEGPYRDIKFGLWRQTLEVRTAGNVISVVASLDRDDKGDYIVVVTVF</sequence>
<name>A0A1H8IRX9_9PROT</name>
<evidence type="ECO:0008006" key="3">
    <source>
        <dbReference type="Google" id="ProtNLM"/>
    </source>
</evidence>
<reference evidence="1 2" key="1">
    <citation type="submission" date="2016-10" db="EMBL/GenBank/DDBJ databases">
        <authorList>
            <person name="de Groot N.N."/>
        </authorList>
    </citation>
    <scope>NUCLEOTIDE SEQUENCE [LARGE SCALE GENOMIC DNA]</scope>
    <source>
        <strain evidence="1 2">Nm22</strain>
    </source>
</reference>
<dbReference type="AlphaFoldDB" id="A0A1H8IRX9"/>
<dbReference type="InterPro" id="IPR025354">
    <property type="entry name" value="DUF4258"/>
</dbReference>
<dbReference type="Proteomes" id="UP000199459">
    <property type="component" value="Unassembled WGS sequence"/>
</dbReference>
<organism evidence="1 2">
    <name type="scientific">Nitrosomonas marina</name>
    <dbReference type="NCBI Taxonomy" id="917"/>
    <lineage>
        <taxon>Bacteria</taxon>
        <taxon>Pseudomonadati</taxon>
        <taxon>Pseudomonadota</taxon>
        <taxon>Betaproteobacteria</taxon>
        <taxon>Nitrosomonadales</taxon>
        <taxon>Nitrosomonadaceae</taxon>
        <taxon>Nitrosomonas</taxon>
    </lineage>
</organism>
<dbReference type="EMBL" id="FOCP01000040">
    <property type="protein sequence ID" value="SEN71670.1"/>
    <property type="molecule type" value="Genomic_DNA"/>
</dbReference>